<gene>
    <name evidence="2" type="ORF">RI129_003072</name>
</gene>
<feature type="region of interest" description="Disordered" evidence="1">
    <location>
        <begin position="22"/>
        <end position="52"/>
    </location>
</feature>
<organism evidence="2 3">
    <name type="scientific">Pyrocoelia pectoralis</name>
    <dbReference type="NCBI Taxonomy" id="417401"/>
    <lineage>
        <taxon>Eukaryota</taxon>
        <taxon>Metazoa</taxon>
        <taxon>Ecdysozoa</taxon>
        <taxon>Arthropoda</taxon>
        <taxon>Hexapoda</taxon>
        <taxon>Insecta</taxon>
        <taxon>Pterygota</taxon>
        <taxon>Neoptera</taxon>
        <taxon>Endopterygota</taxon>
        <taxon>Coleoptera</taxon>
        <taxon>Polyphaga</taxon>
        <taxon>Elateriformia</taxon>
        <taxon>Elateroidea</taxon>
        <taxon>Lampyridae</taxon>
        <taxon>Lampyrinae</taxon>
        <taxon>Pyrocoelia</taxon>
    </lineage>
</organism>
<name>A0AAN7VH78_9COLE</name>
<accession>A0AAN7VH78</accession>
<proteinExistence type="predicted"/>
<comment type="caution">
    <text evidence="2">The sequence shown here is derived from an EMBL/GenBank/DDBJ whole genome shotgun (WGS) entry which is preliminary data.</text>
</comment>
<sequence length="155" mass="17320">MAIGDTDVSKFKGKSIDQLQVVVPETNDETDDFSESDVEDKNSALPESGVSQVSAISKELEDGISKEGNNEYAIATEAPKKSGKIRTKIMWTPNQKKIVYDKFAKFLKPTSGYPSLQLCHEVSQKYKQQLKGRDGRSLYAWVQGEQRRLLKCSAI</sequence>
<reference evidence="2 3" key="1">
    <citation type="journal article" date="2024" name="Insects">
        <title>An Improved Chromosome-Level Genome Assembly of the Firefly Pyrocoelia pectoralis.</title>
        <authorList>
            <person name="Fu X."/>
            <person name="Meyer-Rochow V.B."/>
            <person name="Ballantyne L."/>
            <person name="Zhu X."/>
        </authorList>
    </citation>
    <scope>NUCLEOTIDE SEQUENCE [LARGE SCALE GENOMIC DNA]</scope>
    <source>
        <strain evidence="2">XCY_ONT2</strain>
    </source>
</reference>
<evidence type="ECO:0000256" key="1">
    <source>
        <dbReference type="SAM" id="MobiDB-lite"/>
    </source>
</evidence>
<evidence type="ECO:0000313" key="3">
    <source>
        <dbReference type="Proteomes" id="UP001329430"/>
    </source>
</evidence>
<dbReference type="EMBL" id="JAVRBK010000002">
    <property type="protein sequence ID" value="KAK5648180.1"/>
    <property type="molecule type" value="Genomic_DNA"/>
</dbReference>
<dbReference type="Proteomes" id="UP001329430">
    <property type="component" value="Chromosome 2"/>
</dbReference>
<dbReference type="AlphaFoldDB" id="A0AAN7VH78"/>
<protein>
    <submittedName>
        <fullName evidence="2">Uncharacterized protein</fullName>
    </submittedName>
</protein>
<keyword evidence="3" id="KW-1185">Reference proteome</keyword>
<evidence type="ECO:0000313" key="2">
    <source>
        <dbReference type="EMBL" id="KAK5648180.1"/>
    </source>
</evidence>
<feature type="compositionally biased region" description="Acidic residues" evidence="1">
    <location>
        <begin position="26"/>
        <end position="38"/>
    </location>
</feature>